<dbReference type="InterPro" id="IPR050491">
    <property type="entry name" value="AmpC-like"/>
</dbReference>
<evidence type="ECO:0000256" key="2">
    <source>
        <dbReference type="SAM" id="MobiDB-lite"/>
    </source>
</evidence>
<dbReference type="SUPFAM" id="SSF56601">
    <property type="entry name" value="beta-lactamase/transpeptidase-like"/>
    <property type="match status" value="1"/>
</dbReference>
<feature type="domain" description="Beta-lactamase-related" evidence="4">
    <location>
        <begin position="42"/>
        <end position="382"/>
    </location>
</feature>
<feature type="compositionally biased region" description="Low complexity" evidence="2">
    <location>
        <begin position="584"/>
        <end position="595"/>
    </location>
</feature>
<dbReference type="PANTHER" id="PTHR46825">
    <property type="entry name" value="D-ALANYL-D-ALANINE-CARBOXYPEPTIDASE/ENDOPEPTIDASE AMPH"/>
    <property type="match status" value="1"/>
</dbReference>
<comment type="caution">
    <text evidence="5">The sequence shown here is derived from an EMBL/GenBank/DDBJ whole genome shotgun (WGS) entry which is preliminary data.</text>
</comment>
<evidence type="ECO:0000259" key="4">
    <source>
        <dbReference type="Pfam" id="PF00144"/>
    </source>
</evidence>
<proteinExistence type="inferred from homology"/>
<evidence type="ECO:0000256" key="1">
    <source>
        <dbReference type="ARBA" id="ARBA00038215"/>
    </source>
</evidence>
<keyword evidence="6" id="KW-1185">Reference proteome</keyword>
<reference evidence="5 6" key="1">
    <citation type="submission" date="2024-05" db="EMBL/GenBank/DDBJ databases">
        <title>A draft genome resource for the thread blight pathogen Marasmius tenuissimus strain MS-2.</title>
        <authorList>
            <person name="Yulfo-Soto G.E."/>
            <person name="Baruah I.K."/>
            <person name="Amoako-Attah I."/>
            <person name="Bukari Y."/>
            <person name="Meinhardt L.W."/>
            <person name="Bailey B.A."/>
            <person name="Cohen S.P."/>
        </authorList>
    </citation>
    <scope>NUCLEOTIDE SEQUENCE [LARGE SCALE GENOMIC DNA]</scope>
    <source>
        <strain evidence="5 6">MS-2</strain>
    </source>
</reference>
<feature type="region of interest" description="Disordered" evidence="2">
    <location>
        <begin position="576"/>
        <end position="595"/>
    </location>
</feature>
<accession>A0ABR2ZRJ7</accession>
<gene>
    <name evidence="5" type="ORF">AAF712_008753</name>
</gene>
<name>A0ABR2ZRJ7_9AGAR</name>
<dbReference type="Proteomes" id="UP001437256">
    <property type="component" value="Unassembled WGS sequence"/>
</dbReference>
<comment type="similarity">
    <text evidence="1">Belongs to the peptidase S12 family.</text>
</comment>
<protein>
    <recommendedName>
        <fullName evidence="4">Beta-lactamase-related domain-containing protein</fullName>
    </recommendedName>
</protein>
<keyword evidence="3" id="KW-0732">Signal</keyword>
<dbReference type="PANTHER" id="PTHR46825:SF15">
    <property type="entry name" value="BETA-LACTAMASE-RELATED DOMAIN-CONTAINING PROTEIN"/>
    <property type="match status" value="1"/>
</dbReference>
<evidence type="ECO:0000313" key="6">
    <source>
        <dbReference type="Proteomes" id="UP001437256"/>
    </source>
</evidence>
<evidence type="ECO:0000256" key="3">
    <source>
        <dbReference type="SAM" id="SignalP"/>
    </source>
</evidence>
<feature type="signal peptide" evidence="3">
    <location>
        <begin position="1"/>
        <end position="21"/>
    </location>
</feature>
<organism evidence="5 6">
    <name type="scientific">Marasmius tenuissimus</name>
    <dbReference type="NCBI Taxonomy" id="585030"/>
    <lineage>
        <taxon>Eukaryota</taxon>
        <taxon>Fungi</taxon>
        <taxon>Dikarya</taxon>
        <taxon>Basidiomycota</taxon>
        <taxon>Agaricomycotina</taxon>
        <taxon>Agaricomycetes</taxon>
        <taxon>Agaricomycetidae</taxon>
        <taxon>Agaricales</taxon>
        <taxon>Marasmiineae</taxon>
        <taxon>Marasmiaceae</taxon>
        <taxon>Marasmius</taxon>
    </lineage>
</organism>
<evidence type="ECO:0000313" key="5">
    <source>
        <dbReference type="EMBL" id="KAL0064307.1"/>
    </source>
</evidence>
<sequence>MHLRASFASLLIFTLSSTTLAQNLLTPELDASIEGTLKSWGGYSGAGVAVVRRDKDGAWQVETKGYGSRGDGGKVDADTLFAIGSNTKLFNTIATGLLTMDESVTPRITFNTKVADVIPGFALGDPTASKEATIQDLASHRTGLPTHDNMYTKEDNISTIISRLKDLKTAAGFREVFQYSNICYGVLSYLPEVLSTKMTFARYVKKSIFDPLGMSHSTFSHDIALKSGNVASGVGRDNLTSELSGAIPRTMTFWANDTEDGSYLSGAGGVISNAKDMAIWVQALMGDGKNPANGQEVIPPKVLEAVAKPYSIVNEFSFGMQVAEEPALKAMFSPVAYGAGEFTNSYRGHDIIEHGGDVPGFHSQVARLPNDNLGVVVLTNDHEFGIQIRDIIKFQILDALLGLPPADFNAAVQKGLQKQFNKASTPRPSNAPEPTLGSVASLAGQYTAPGYGSPLGLCAFIPGEQPTEACQKMIAGKFNPPKVPTLIAEMNAILASHITLTHFSGNIFNVTTANVLPTGDSEKPYWPARTNGGAMVAEFSKDESGAVGFGIVGGFWGSSSPRSLSGQTVEGRSEVYWSKRSESESAGSESKSSNSGTVRLAHIKGALALIPLATRYLL</sequence>
<dbReference type="InterPro" id="IPR012338">
    <property type="entry name" value="Beta-lactam/transpept-like"/>
</dbReference>
<dbReference type="Pfam" id="PF00144">
    <property type="entry name" value="Beta-lactamase"/>
    <property type="match status" value="1"/>
</dbReference>
<dbReference type="EMBL" id="JBBXMP010000064">
    <property type="protein sequence ID" value="KAL0064307.1"/>
    <property type="molecule type" value="Genomic_DNA"/>
</dbReference>
<dbReference type="InterPro" id="IPR001466">
    <property type="entry name" value="Beta-lactam-related"/>
</dbReference>
<dbReference type="Gene3D" id="3.40.710.10">
    <property type="entry name" value="DD-peptidase/beta-lactamase superfamily"/>
    <property type="match status" value="1"/>
</dbReference>
<feature type="chain" id="PRO_5046306513" description="Beta-lactamase-related domain-containing protein" evidence="3">
    <location>
        <begin position="22"/>
        <end position="618"/>
    </location>
</feature>